<protein>
    <submittedName>
        <fullName evidence="1">Uncharacterized protein</fullName>
    </submittedName>
</protein>
<evidence type="ECO:0000313" key="1">
    <source>
        <dbReference type="EMBL" id="MFD2415445.1"/>
    </source>
</evidence>
<reference evidence="2" key="1">
    <citation type="journal article" date="2019" name="Int. J. Syst. Evol. Microbiol.">
        <title>The Global Catalogue of Microorganisms (GCM) 10K type strain sequencing project: providing services to taxonomists for standard genome sequencing and annotation.</title>
        <authorList>
            <consortium name="The Broad Institute Genomics Platform"/>
            <consortium name="The Broad Institute Genome Sequencing Center for Infectious Disease"/>
            <person name="Wu L."/>
            <person name="Ma J."/>
        </authorList>
    </citation>
    <scope>NUCLEOTIDE SEQUENCE [LARGE SCALE GENOMIC DNA]</scope>
    <source>
        <strain evidence="2">CGMCC 4.7645</strain>
    </source>
</reference>
<dbReference type="EMBL" id="JBHUKR010000004">
    <property type="protein sequence ID" value="MFD2415445.1"/>
    <property type="molecule type" value="Genomic_DNA"/>
</dbReference>
<organism evidence="1 2">
    <name type="scientific">Amycolatopsis pigmentata</name>
    <dbReference type="NCBI Taxonomy" id="450801"/>
    <lineage>
        <taxon>Bacteria</taxon>
        <taxon>Bacillati</taxon>
        <taxon>Actinomycetota</taxon>
        <taxon>Actinomycetes</taxon>
        <taxon>Pseudonocardiales</taxon>
        <taxon>Pseudonocardiaceae</taxon>
        <taxon>Amycolatopsis</taxon>
    </lineage>
</organism>
<evidence type="ECO:0000313" key="2">
    <source>
        <dbReference type="Proteomes" id="UP001597417"/>
    </source>
</evidence>
<keyword evidence="2" id="KW-1185">Reference proteome</keyword>
<sequence>MSEAGFTGKTAIVTGTADGNNARGAFLRCREAFRRMAGNGVGAIVCTTSEVATIAGELRYQLPTHRPLTDRNVMGAR</sequence>
<dbReference type="Proteomes" id="UP001597417">
    <property type="component" value="Unassembled WGS sequence"/>
</dbReference>
<dbReference type="RefSeq" id="WP_378261244.1">
    <property type="nucleotide sequence ID" value="NZ_JBHUKR010000004.1"/>
</dbReference>
<proteinExistence type="predicted"/>
<comment type="caution">
    <text evidence="1">The sequence shown here is derived from an EMBL/GenBank/DDBJ whole genome shotgun (WGS) entry which is preliminary data.</text>
</comment>
<name>A0ABW5FLF3_9PSEU</name>
<accession>A0ABW5FLF3</accession>
<gene>
    <name evidence="1" type="ORF">ACFSXZ_03790</name>
</gene>